<dbReference type="PROSITE" id="PS50005">
    <property type="entry name" value="TPR"/>
    <property type="match status" value="2"/>
</dbReference>
<dbReference type="InterPro" id="IPR019734">
    <property type="entry name" value="TPR_rpt"/>
</dbReference>
<dbReference type="PANTHER" id="PTHR45831">
    <property type="entry name" value="LD24721P"/>
    <property type="match status" value="1"/>
</dbReference>
<feature type="chain" id="PRO_5022675336" evidence="4">
    <location>
        <begin position="28"/>
        <end position="185"/>
    </location>
</feature>
<proteinExistence type="predicted"/>
<feature type="signal peptide" evidence="4">
    <location>
        <begin position="1"/>
        <end position="27"/>
    </location>
</feature>
<sequence length="185" mass="20513">MASMRQRFKLIVTSAAIAVGISVPAYAQETLDEMFEKLATAAPDEARRIEERIADQWSRSGSAAIDLLFQRGRDALDADDPEAAVEHFTAVIDFAPDFAEAYHGRATAYFLTDEIGPAIDDLREVLALNPRQFAAMRGLGIILEDIGRPEQALEVYEKVLAIHPHMEMVPEAVHRVQQELEGIPL</sequence>
<dbReference type="Pfam" id="PF13432">
    <property type="entry name" value="TPR_16"/>
    <property type="match status" value="2"/>
</dbReference>
<dbReference type="GO" id="GO:0060090">
    <property type="term" value="F:molecular adaptor activity"/>
    <property type="evidence" value="ECO:0007669"/>
    <property type="project" value="TreeGrafter"/>
</dbReference>
<dbReference type="Proteomes" id="UP000314011">
    <property type="component" value="Unassembled WGS sequence"/>
</dbReference>
<dbReference type="AlphaFoldDB" id="A0A5C5GEP0"/>
<feature type="repeat" description="TPR" evidence="3">
    <location>
        <begin position="133"/>
        <end position="166"/>
    </location>
</feature>
<dbReference type="EMBL" id="VFFF01000001">
    <property type="protein sequence ID" value="TNY33173.1"/>
    <property type="molecule type" value="Genomic_DNA"/>
</dbReference>
<comment type="caution">
    <text evidence="5">The sequence shown here is derived from an EMBL/GenBank/DDBJ whole genome shotgun (WGS) entry which is preliminary data.</text>
</comment>
<protein>
    <submittedName>
        <fullName evidence="5">Tetratricopeptide repeat protein</fullName>
    </submittedName>
</protein>
<dbReference type="InterPro" id="IPR011990">
    <property type="entry name" value="TPR-like_helical_dom_sf"/>
</dbReference>
<dbReference type="SUPFAM" id="SSF48452">
    <property type="entry name" value="TPR-like"/>
    <property type="match status" value="1"/>
</dbReference>
<evidence type="ECO:0000256" key="1">
    <source>
        <dbReference type="ARBA" id="ARBA00022737"/>
    </source>
</evidence>
<dbReference type="GO" id="GO:0016020">
    <property type="term" value="C:membrane"/>
    <property type="evidence" value="ECO:0007669"/>
    <property type="project" value="TreeGrafter"/>
</dbReference>
<dbReference type="SMART" id="SM00028">
    <property type="entry name" value="TPR"/>
    <property type="match status" value="3"/>
</dbReference>
<evidence type="ECO:0000313" key="5">
    <source>
        <dbReference type="EMBL" id="TNY33173.1"/>
    </source>
</evidence>
<dbReference type="OrthoDB" id="9815010at2"/>
<feature type="repeat" description="TPR" evidence="3">
    <location>
        <begin position="99"/>
        <end position="132"/>
    </location>
</feature>
<evidence type="ECO:0000256" key="2">
    <source>
        <dbReference type="ARBA" id="ARBA00022803"/>
    </source>
</evidence>
<evidence type="ECO:0000313" key="6">
    <source>
        <dbReference type="Proteomes" id="UP000314011"/>
    </source>
</evidence>
<keyword evidence="4" id="KW-0732">Signal</keyword>
<keyword evidence="6" id="KW-1185">Reference proteome</keyword>
<name>A0A5C5GEP0_9RHOB</name>
<dbReference type="GO" id="GO:0072380">
    <property type="term" value="C:TRC complex"/>
    <property type="evidence" value="ECO:0007669"/>
    <property type="project" value="TreeGrafter"/>
</dbReference>
<keyword evidence="1" id="KW-0677">Repeat</keyword>
<evidence type="ECO:0000256" key="4">
    <source>
        <dbReference type="SAM" id="SignalP"/>
    </source>
</evidence>
<keyword evidence="2 3" id="KW-0802">TPR repeat</keyword>
<dbReference type="InterPro" id="IPR047150">
    <property type="entry name" value="SGT"/>
</dbReference>
<reference evidence="5 6" key="1">
    <citation type="submission" date="2019-06" db="EMBL/GenBank/DDBJ databases">
        <title>Genome of new Rhodobacteraceae sp. SM1903.</title>
        <authorList>
            <person name="Ren X."/>
        </authorList>
    </citation>
    <scope>NUCLEOTIDE SEQUENCE [LARGE SCALE GENOMIC DNA]</scope>
    <source>
        <strain evidence="5 6">SM1903</strain>
    </source>
</reference>
<accession>A0A5C5GEP0</accession>
<dbReference type="GO" id="GO:0006620">
    <property type="term" value="P:post-translational protein targeting to endoplasmic reticulum membrane"/>
    <property type="evidence" value="ECO:0007669"/>
    <property type="project" value="TreeGrafter"/>
</dbReference>
<dbReference type="PANTHER" id="PTHR45831:SF2">
    <property type="entry name" value="LD24721P"/>
    <property type="match status" value="1"/>
</dbReference>
<gene>
    <name evidence="5" type="ORF">FHY64_07815</name>
</gene>
<evidence type="ECO:0000256" key="3">
    <source>
        <dbReference type="PROSITE-ProRule" id="PRU00339"/>
    </source>
</evidence>
<dbReference type="Gene3D" id="1.25.40.10">
    <property type="entry name" value="Tetratricopeptide repeat domain"/>
    <property type="match status" value="1"/>
</dbReference>
<organism evidence="5 6">
    <name type="scientific">Pelagovum pacificum</name>
    <dbReference type="NCBI Taxonomy" id="2588711"/>
    <lineage>
        <taxon>Bacteria</taxon>
        <taxon>Pseudomonadati</taxon>
        <taxon>Pseudomonadota</taxon>
        <taxon>Alphaproteobacteria</taxon>
        <taxon>Rhodobacterales</taxon>
        <taxon>Paracoccaceae</taxon>
        <taxon>Pelagovum</taxon>
    </lineage>
</organism>